<dbReference type="PROSITE" id="PS50987">
    <property type="entry name" value="HTH_ARSR_2"/>
    <property type="match status" value="1"/>
</dbReference>
<feature type="domain" description="HTH arsR-type" evidence="4">
    <location>
        <begin position="8"/>
        <end position="104"/>
    </location>
</feature>
<dbReference type="CDD" id="cd00090">
    <property type="entry name" value="HTH_ARSR"/>
    <property type="match status" value="1"/>
</dbReference>
<dbReference type="InterPro" id="IPR001845">
    <property type="entry name" value="HTH_ArsR_DNA-bd_dom"/>
</dbReference>
<dbReference type="InterPro" id="IPR051081">
    <property type="entry name" value="HTH_MetalResp_TranReg"/>
</dbReference>
<evidence type="ECO:0000256" key="3">
    <source>
        <dbReference type="ARBA" id="ARBA00023163"/>
    </source>
</evidence>
<dbReference type="SUPFAM" id="SSF46785">
    <property type="entry name" value="Winged helix' DNA-binding domain"/>
    <property type="match status" value="1"/>
</dbReference>
<keyword evidence="1" id="KW-0805">Transcription regulation</keyword>
<dbReference type="NCBIfam" id="NF033788">
    <property type="entry name" value="HTH_metalloreg"/>
    <property type="match status" value="1"/>
</dbReference>
<comment type="caution">
    <text evidence="5">The sequence shown here is derived from an EMBL/GenBank/DDBJ whole genome shotgun (WGS) entry which is preliminary data.</text>
</comment>
<keyword evidence="3" id="KW-0804">Transcription</keyword>
<dbReference type="Proteomes" id="UP001597533">
    <property type="component" value="Unassembled WGS sequence"/>
</dbReference>
<gene>
    <name evidence="5" type="ORF">ACFS5M_01595</name>
</gene>
<dbReference type="Pfam" id="PF01022">
    <property type="entry name" value="HTH_5"/>
    <property type="match status" value="1"/>
</dbReference>
<protein>
    <submittedName>
        <fullName evidence="5">ArsR/SmtB family transcription factor</fullName>
    </submittedName>
</protein>
<dbReference type="Gene3D" id="1.10.10.10">
    <property type="entry name" value="Winged helix-like DNA-binding domain superfamily/Winged helix DNA-binding domain"/>
    <property type="match status" value="1"/>
</dbReference>
<evidence type="ECO:0000256" key="2">
    <source>
        <dbReference type="ARBA" id="ARBA00023125"/>
    </source>
</evidence>
<keyword evidence="6" id="KW-1185">Reference proteome</keyword>
<evidence type="ECO:0000313" key="6">
    <source>
        <dbReference type="Proteomes" id="UP001597533"/>
    </source>
</evidence>
<evidence type="ECO:0000313" key="5">
    <source>
        <dbReference type="EMBL" id="MFD2822342.1"/>
    </source>
</evidence>
<organism evidence="5 6">
    <name type="scientific">Lacinutrix iliipiscaria</name>
    <dbReference type="NCBI Taxonomy" id="1230532"/>
    <lineage>
        <taxon>Bacteria</taxon>
        <taxon>Pseudomonadati</taxon>
        <taxon>Bacteroidota</taxon>
        <taxon>Flavobacteriia</taxon>
        <taxon>Flavobacteriales</taxon>
        <taxon>Flavobacteriaceae</taxon>
        <taxon>Lacinutrix</taxon>
    </lineage>
</organism>
<dbReference type="PANTHER" id="PTHR33154">
    <property type="entry name" value="TRANSCRIPTIONAL REGULATOR, ARSR FAMILY"/>
    <property type="match status" value="1"/>
</dbReference>
<sequence>MGTSKFNIHDADVNYLAKVAKVFSHPARVAIIRYISCCDSGCICNDIVNEIGLAQPTISQHLSEIKKIGLLNQTAKGKSLGYSINAEKLNECRRIINDFFVKTQINCC</sequence>
<dbReference type="InterPro" id="IPR036390">
    <property type="entry name" value="WH_DNA-bd_sf"/>
</dbReference>
<accession>A0ABW5WI40</accession>
<proteinExistence type="predicted"/>
<dbReference type="SMART" id="SM00418">
    <property type="entry name" value="HTH_ARSR"/>
    <property type="match status" value="1"/>
</dbReference>
<dbReference type="PANTHER" id="PTHR33154:SF15">
    <property type="entry name" value="REGULATORY PROTEIN ARSR"/>
    <property type="match status" value="1"/>
</dbReference>
<name>A0ABW5WI40_9FLAO</name>
<dbReference type="EMBL" id="JBHUOV010000001">
    <property type="protein sequence ID" value="MFD2822342.1"/>
    <property type="molecule type" value="Genomic_DNA"/>
</dbReference>
<dbReference type="InterPro" id="IPR011991">
    <property type="entry name" value="ArsR-like_HTH"/>
</dbReference>
<evidence type="ECO:0000259" key="4">
    <source>
        <dbReference type="PROSITE" id="PS50987"/>
    </source>
</evidence>
<reference evidence="6" key="1">
    <citation type="journal article" date="2019" name="Int. J. Syst. Evol. Microbiol.">
        <title>The Global Catalogue of Microorganisms (GCM) 10K type strain sequencing project: providing services to taxonomists for standard genome sequencing and annotation.</title>
        <authorList>
            <consortium name="The Broad Institute Genomics Platform"/>
            <consortium name="The Broad Institute Genome Sequencing Center for Infectious Disease"/>
            <person name="Wu L."/>
            <person name="Ma J."/>
        </authorList>
    </citation>
    <scope>NUCLEOTIDE SEQUENCE [LARGE SCALE GENOMIC DNA]</scope>
    <source>
        <strain evidence="6">KCTC 32141</strain>
    </source>
</reference>
<keyword evidence="2" id="KW-0238">DNA-binding</keyword>
<dbReference type="RefSeq" id="WP_183484831.1">
    <property type="nucleotide sequence ID" value="NZ_JBHUOV010000001.1"/>
</dbReference>
<evidence type="ECO:0000256" key="1">
    <source>
        <dbReference type="ARBA" id="ARBA00023015"/>
    </source>
</evidence>
<dbReference type="InterPro" id="IPR036388">
    <property type="entry name" value="WH-like_DNA-bd_sf"/>
</dbReference>
<dbReference type="PRINTS" id="PR00778">
    <property type="entry name" value="HTHARSR"/>
</dbReference>